<dbReference type="InterPro" id="IPR010323">
    <property type="entry name" value="DUF924"/>
</dbReference>
<dbReference type="Gene3D" id="1.20.58.320">
    <property type="entry name" value="TPR-like"/>
    <property type="match status" value="1"/>
</dbReference>
<sequence length="183" mass="21307">MQDKEVKGILDFWFSDHVRPLWFNSTLELDTEIRERYQDLWQQAQLGMLDSWLADAESALALIILLDQMPLNMFRGLPESFQTEQQAVKATYIALEKGYADQLPKSRLAFLLIPLMHSENLHDQQKSVELFKHYGLVDNLQFARHHQKIVERFGRFPHRNAILGRLSTAEEETYLTSGDAFKG</sequence>
<evidence type="ECO:0000313" key="1">
    <source>
        <dbReference type="EMBL" id="KDN96055.1"/>
    </source>
</evidence>
<dbReference type="RefSeq" id="WP_029911378.1">
    <property type="nucleotide sequence ID" value="NZ_AP020335.1"/>
</dbReference>
<evidence type="ECO:0008006" key="3">
    <source>
        <dbReference type="Google" id="ProtNLM"/>
    </source>
</evidence>
<accession>A0A067A113</accession>
<keyword evidence="2" id="KW-1185">Reference proteome</keyword>
<comment type="caution">
    <text evidence="1">The sequence shown here is derived from an EMBL/GenBank/DDBJ whole genome shotgun (WGS) entry which is preliminary data.</text>
</comment>
<protein>
    <recommendedName>
        <fullName evidence="3">Transmembrane protein</fullName>
    </recommendedName>
</protein>
<dbReference type="Proteomes" id="UP000027341">
    <property type="component" value="Unassembled WGS sequence"/>
</dbReference>
<reference evidence="1 2" key="1">
    <citation type="submission" date="2014-04" db="EMBL/GenBank/DDBJ databases">
        <title>Draft genome sequence of Hydrogenovibrio marinus MH-110, a model organism for aerobic H2 metabolism.</title>
        <authorList>
            <person name="Cha H.J."/>
            <person name="Jo B.H."/>
            <person name="Hwang B.H."/>
        </authorList>
    </citation>
    <scope>NUCLEOTIDE SEQUENCE [LARGE SCALE GENOMIC DNA]</scope>
    <source>
        <strain evidence="1 2">MH-110</strain>
    </source>
</reference>
<dbReference type="SUPFAM" id="SSF48452">
    <property type="entry name" value="TPR-like"/>
    <property type="match status" value="1"/>
</dbReference>
<dbReference type="STRING" id="28885.EI16_07135"/>
<gene>
    <name evidence="1" type="ORF">EI16_07135</name>
</gene>
<organism evidence="1 2">
    <name type="scientific">Hydrogenovibrio marinus</name>
    <dbReference type="NCBI Taxonomy" id="28885"/>
    <lineage>
        <taxon>Bacteria</taxon>
        <taxon>Pseudomonadati</taxon>
        <taxon>Pseudomonadota</taxon>
        <taxon>Gammaproteobacteria</taxon>
        <taxon>Thiotrichales</taxon>
        <taxon>Piscirickettsiaceae</taxon>
        <taxon>Hydrogenovibrio</taxon>
    </lineage>
</organism>
<proteinExistence type="predicted"/>
<dbReference type="AlphaFoldDB" id="A0A067A113"/>
<dbReference type="EMBL" id="JMIU01000001">
    <property type="protein sequence ID" value="KDN96055.1"/>
    <property type="molecule type" value="Genomic_DNA"/>
</dbReference>
<dbReference type="InterPro" id="IPR011990">
    <property type="entry name" value="TPR-like_helical_dom_sf"/>
</dbReference>
<evidence type="ECO:0000313" key="2">
    <source>
        <dbReference type="Proteomes" id="UP000027341"/>
    </source>
</evidence>
<dbReference type="Gene3D" id="1.25.40.10">
    <property type="entry name" value="Tetratricopeptide repeat domain"/>
    <property type="match status" value="1"/>
</dbReference>
<dbReference type="Pfam" id="PF06041">
    <property type="entry name" value="DUF924"/>
    <property type="match status" value="1"/>
</dbReference>
<name>A0A067A113_HYDMR</name>